<comment type="caution">
    <text evidence="2">The sequence shown here is derived from an EMBL/GenBank/DDBJ whole genome shotgun (WGS) entry which is preliminary data.</text>
</comment>
<dbReference type="AlphaFoldDB" id="A0A8H5GU86"/>
<feature type="compositionally biased region" description="Low complexity" evidence="1">
    <location>
        <begin position="32"/>
        <end position="48"/>
    </location>
</feature>
<dbReference type="EMBL" id="JAACJP010000049">
    <property type="protein sequence ID" value="KAF5371027.1"/>
    <property type="molecule type" value="Genomic_DNA"/>
</dbReference>
<evidence type="ECO:0000313" key="3">
    <source>
        <dbReference type="Proteomes" id="UP000565441"/>
    </source>
</evidence>
<organism evidence="2 3">
    <name type="scientific">Tricholomella constricta</name>
    <dbReference type="NCBI Taxonomy" id="117010"/>
    <lineage>
        <taxon>Eukaryota</taxon>
        <taxon>Fungi</taxon>
        <taxon>Dikarya</taxon>
        <taxon>Basidiomycota</taxon>
        <taxon>Agaricomycotina</taxon>
        <taxon>Agaricomycetes</taxon>
        <taxon>Agaricomycetidae</taxon>
        <taxon>Agaricales</taxon>
        <taxon>Tricholomatineae</taxon>
        <taxon>Lyophyllaceae</taxon>
        <taxon>Tricholomella</taxon>
    </lineage>
</organism>
<keyword evidence="3" id="KW-1185">Reference proteome</keyword>
<sequence length="141" mass="14541">MVSYLPPPSTISAPPSTHPPDPSPLIASASMLPNDSPTTSTPLNSSPLITSASMLPNGVLIVLGFIEHPTATRPALASHHPPPSPTTSPPPPTFPLADNNAPLPLDTLPGLPPPSTIAHHLPTATNTSRINKSNSYAFCIT</sequence>
<dbReference type="Proteomes" id="UP000565441">
    <property type="component" value="Unassembled WGS sequence"/>
</dbReference>
<feature type="compositionally biased region" description="Pro residues" evidence="1">
    <location>
        <begin position="80"/>
        <end position="94"/>
    </location>
</feature>
<feature type="region of interest" description="Disordered" evidence="1">
    <location>
        <begin position="1"/>
        <end position="48"/>
    </location>
</feature>
<proteinExistence type="predicted"/>
<evidence type="ECO:0000256" key="1">
    <source>
        <dbReference type="SAM" id="MobiDB-lite"/>
    </source>
</evidence>
<reference evidence="2 3" key="1">
    <citation type="journal article" date="2020" name="ISME J.">
        <title>Uncovering the hidden diversity of litter-decomposition mechanisms in mushroom-forming fungi.</title>
        <authorList>
            <person name="Floudas D."/>
            <person name="Bentzer J."/>
            <person name="Ahren D."/>
            <person name="Johansson T."/>
            <person name="Persson P."/>
            <person name="Tunlid A."/>
        </authorList>
    </citation>
    <scope>NUCLEOTIDE SEQUENCE [LARGE SCALE GENOMIC DNA]</scope>
    <source>
        <strain evidence="2 3">CBS 661.87</strain>
    </source>
</reference>
<name>A0A8H5GU86_9AGAR</name>
<feature type="region of interest" description="Disordered" evidence="1">
    <location>
        <begin position="73"/>
        <end position="115"/>
    </location>
</feature>
<evidence type="ECO:0000313" key="2">
    <source>
        <dbReference type="EMBL" id="KAF5371027.1"/>
    </source>
</evidence>
<protein>
    <submittedName>
        <fullName evidence="2">Uncharacterized protein</fullName>
    </submittedName>
</protein>
<accession>A0A8H5GU86</accession>
<gene>
    <name evidence="2" type="ORF">D9615_010033</name>
</gene>